<dbReference type="EMBL" id="CAXHTB010000016">
    <property type="protein sequence ID" value="CAL0322557.1"/>
    <property type="molecule type" value="Genomic_DNA"/>
</dbReference>
<dbReference type="GO" id="GO:0005576">
    <property type="term" value="C:extracellular region"/>
    <property type="evidence" value="ECO:0007669"/>
    <property type="project" value="TreeGrafter"/>
</dbReference>
<dbReference type="InterPro" id="IPR034161">
    <property type="entry name" value="Pepsin-like_plant"/>
</dbReference>
<name>A0AAV1XNE2_LUPLU</name>
<dbReference type="InterPro" id="IPR032799">
    <property type="entry name" value="TAXi_C"/>
</dbReference>
<protein>
    <recommendedName>
        <fullName evidence="6">Peptidase A1 domain-containing protein</fullName>
    </recommendedName>
</protein>
<dbReference type="CDD" id="cd05476">
    <property type="entry name" value="pepsin_A_like_plant"/>
    <property type="match status" value="1"/>
</dbReference>
<comment type="similarity">
    <text evidence="1">Belongs to the peptidase A1 family.</text>
</comment>
<evidence type="ECO:0000256" key="2">
    <source>
        <dbReference type="ARBA" id="ARBA00022670"/>
    </source>
</evidence>
<dbReference type="PANTHER" id="PTHR47967">
    <property type="entry name" value="OS07G0603500 PROTEIN-RELATED"/>
    <property type="match status" value="1"/>
</dbReference>
<evidence type="ECO:0000313" key="8">
    <source>
        <dbReference type="Proteomes" id="UP001497480"/>
    </source>
</evidence>
<dbReference type="InterPro" id="IPR051708">
    <property type="entry name" value="Plant_Aspart_Prot_A1"/>
</dbReference>
<dbReference type="Proteomes" id="UP001497480">
    <property type="component" value="Unassembled WGS sequence"/>
</dbReference>
<organism evidence="7 8">
    <name type="scientific">Lupinus luteus</name>
    <name type="common">European yellow lupine</name>
    <dbReference type="NCBI Taxonomy" id="3873"/>
    <lineage>
        <taxon>Eukaryota</taxon>
        <taxon>Viridiplantae</taxon>
        <taxon>Streptophyta</taxon>
        <taxon>Embryophyta</taxon>
        <taxon>Tracheophyta</taxon>
        <taxon>Spermatophyta</taxon>
        <taxon>Magnoliopsida</taxon>
        <taxon>eudicotyledons</taxon>
        <taxon>Gunneridae</taxon>
        <taxon>Pentapetalae</taxon>
        <taxon>rosids</taxon>
        <taxon>fabids</taxon>
        <taxon>Fabales</taxon>
        <taxon>Fabaceae</taxon>
        <taxon>Papilionoideae</taxon>
        <taxon>50 kb inversion clade</taxon>
        <taxon>genistoids sensu lato</taxon>
        <taxon>core genistoids</taxon>
        <taxon>Genisteae</taxon>
        <taxon>Lupinus</taxon>
    </lineage>
</organism>
<evidence type="ECO:0000256" key="4">
    <source>
        <dbReference type="ARBA" id="ARBA00022801"/>
    </source>
</evidence>
<keyword evidence="4" id="KW-0378">Hydrolase</keyword>
<keyword evidence="8" id="KW-1185">Reference proteome</keyword>
<dbReference type="PROSITE" id="PS51767">
    <property type="entry name" value="PEPTIDASE_A1"/>
    <property type="match status" value="1"/>
</dbReference>
<feature type="domain" description="Peptidase A1" evidence="6">
    <location>
        <begin position="99"/>
        <end position="453"/>
    </location>
</feature>
<gene>
    <name evidence="7" type="ORF">LLUT_LOCUS23617</name>
</gene>
<evidence type="ECO:0000256" key="1">
    <source>
        <dbReference type="ARBA" id="ARBA00007447"/>
    </source>
</evidence>
<reference evidence="7 8" key="1">
    <citation type="submission" date="2024-03" db="EMBL/GenBank/DDBJ databases">
        <authorList>
            <person name="Martinez-Hernandez J."/>
        </authorList>
    </citation>
    <scope>NUCLEOTIDE SEQUENCE [LARGE SCALE GENOMIC DNA]</scope>
</reference>
<dbReference type="InterPro" id="IPR021109">
    <property type="entry name" value="Peptidase_aspartic_dom_sf"/>
</dbReference>
<dbReference type="PANTHER" id="PTHR47967:SF70">
    <property type="entry name" value="ASPARTIC PROTEINASE CDR1-LIKE"/>
    <property type="match status" value="1"/>
</dbReference>
<keyword evidence="3" id="KW-0064">Aspartyl protease</keyword>
<dbReference type="SUPFAM" id="SSF50630">
    <property type="entry name" value="Acid proteases"/>
    <property type="match status" value="1"/>
</dbReference>
<evidence type="ECO:0000313" key="7">
    <source>
        <dbReference type="EMBL" id="CAL0322557.1"/>
    </source>
</evidence>
<keyword evidence="2" id="KW-0645">Protease</keyword>
<keyword evidence="5" id="KW-0325">Glycoprotein</keyword>
<evidence type="ECO:0000256" key="5">
    <source>
        <dbReference type="ARBA" id="ARBA00023180"/>
    </source>
</evidence>
<dbReference type="GO" id="GO:0006508">
    <property type="term" value="P:proteolysis"/>
    <property type="evidence" value="ECO:0007669"/>
    <property type="project" value="UniProtKB-KW"/>
</dbReference>
<accession>A0AAV1XNE2</accession>
<dbReference type="InterPro" id="IPR033121">
    <property type="entry name" value="PEPTIDASE_A1"/>
</dbReference>
<evidence type="ECO:0000256" key="3">
    <source>
        <dbReference type="ARBA" id="ARBA00022750"/>
    </source>
</evidence>
<dbReference type="Pfam" id="PF14541">
    <property type="entry name" value="TAXi_C"/>
    <property type="match status" value="1"/>
</dbReference>
<proteinExistence type="inferred from homology"/>
<dbReference type="AlphaFoldDB" id="A0AAV1XNE2"/>
<dbReference type="Gene3D" id="2.40.70.10">
    <property type="entry name" value="Acid Proteases"/>
    <property type="match status" value="2"/>
</dbReference>
<dbReference type="Pfam" id="PF14543">
    <property type="entry name" value="TAXi_N"/>
    <property type="match status" value="1"/>
</dbReference>
<comment type="caution">
    <text evidence="7">The sequence shown here is derived from an EMBL/GenBank/DDBJ whole genome shotgun (WGS) entry which is preliminary data.</text>
</comment>
<sequence>MIHEFNRLIDTNSMIMAHRPTRFPILIPPPSTGISLSLNLISALSPQSPIYPGKLSPSEWIQNIIQISEARIMYLTSTMSHNDEMFSTNSLQHRRFYAYFAEISLGSPKQSQFLAVDTGSGLIWTQCQPCVNCYSQTIPVFDPQSSTSYKKLLAGDPHCEDNQTKPIVKPDCSYELVNNGESLTIGFASTETFTFLNNQGQEFTIPNIVFGCSNNNTRMPFVGTKVSGVLGLSKAPFSLGVQLKEKISNTSRFSYCLHSSSQPENDDSTSLLKFGKDAVFPKGKKYQTTPILQNNFNDYQLSLESISIGEQPVTFPAKTPSVGRNGTFLDFGTIVTFMESDPYNAVMEKFDEYFRSVGHRRVSPPPETEGKFDYCYNYGGNMENFVSMTYHFNGNASLEIDPLQLYLVIDDAFCVTIISSKSFTGTDFTIIGAMHQQNTRFVFDLDKNVVQFAPEDCSQDK</sequence>
<dbReference type="GO" id="GO:0004190">
    <property type="term" value="F:aspartic-type endopeptidase activity"/>
    <property type="evidence" value="ECO:0007669"/>
    <property type="project" value="UniProtKB-KW"/>
</dbReference>
<dbReference type="InterPro" id="IPR032861">
    <property type="entry name" value="TAXi_N"/>
</dbReference>
<evidence type="ECO:0000259" key="6">
    <source>
        <dbReference type="PROSITE" id="PS51767"/>
    </source>
</evidence>